<reference evidence="2" key="1">
    <citation type="book" date="2019" name="MICROBIAL BIOTECHNOLOGY" publisher="Unknown Publisher">
        <title>Optimization of recombineering for directed mutagenesis of bacteria Pseudomonas corrugata 3'.</title>
        <authorList>
            <person name="Buinitskaja S.V."/>
            <person name="Pilipenok N."/>
            <person name="Valentovich L.N."/>
        </authorList>
    </citation>
    <scope>NUCLEOTIDE SEQUENCE</scope>
    <source>
        <strain evidence="2">3prime</strain>
    </source>
</reference>
<protein>
    <submittedName>
        <fullName evidence="2">Uncharacterized protein</fullName>
    </submittedName>
</protein>
<evidence type="ECO:0000313" key="2">
    <source>
        <dbReference type="EMBL" id="QTH15579.1"/>
    </source>
</evidence>
<organism evidence="2 3">
    <name type="scientific">Pseudomonas corrugata</name>
    <dbReference type="NCBI Taxonomy" id="47879"/>
    <lineage>
        <taxon>Bacteria</taxon>
        <taxon>Pseudomonadati</taxon>
        <taxon>Pseudomonadota</taxon>
        <taxon>Gammaproteobacteria</taxon>
        <taxon>Pseudomonadales</taxon>
        <taxon>Pseudomonadaceae</taxon>
        <taxon>Pseudomonas</taxon>
    </lineage>
</organism>
<accession>A0A8B6UUK2</accession>
<sequence>MGLSGKEIDANDNVGGLAEKPGSNWSTIEKHSKARDCRFDRTLPAAILSFSFDKATPSDFAPKRQLPLPTTGALHCTGTVAGGIFRGDIQNI</sequence>
<dbReference type="AlphaFoldDB" id="A0A8B6UUK2"/>
<dbReference type="GeneID" id="55648084"/>
<evidence type="ECO:0000313" key="3">
    <source>
        <dbReference type="Proteomes" id="UP000663914"/>
    </source>
</evidence>
<evidence type="ECO:0000256" key="1">
    <source>
        <dbReference type="SAM" id="MobiDB-lite"/>
    </source>
</evidence>
<reference evidence="2" key="2">
    <citation type="submission" date="2021-03" db="EMBL/GenBank/DDBJ databases">
        <authorList>
            <person name="Valentovich L.N."/>
            <person name="Akhremchuk A.E."/>
            <person name="Miamin V.E."/>
        </authorList>
    </citation>
    <scope>NUCLEOTIDE SEQUENCE</scope>
    <source>
        <strain evidence="2">3prime</strain>
    </source>
</reference>
<dbReference type="RefSeq" id="WP_057430961.1">
    <property type="nucleotide sequence ID" value="NZ_CP014262.1"/>
</dbReference>
<name>A0A8B6UUK2_9PSED</name>
<proteinExistence type="predicted"/>
<gene>
    <name evidence="2" type="ORF">C4C32_06670</name>
</gene>
<feature type="region of interest" description="Disordered" evidence="1">
    <location>
        <begin position="1"/>
        <end position="26"/>
    </location>
</feature>
<dbReference type="Proteomes" id="UP000663914">
    <property type="component" value="Chromosome"/>
</dbReference>
<dbReference type="EMBL" id="CP072011">
    <property type="protein sequence ID" value="QTH15579.1"/>
    <property type="molecule type" value="Genomic_DNA"/>
</dbReference>